<sequence length="337" mass="36431">MTATLHRLDTRRPPSLEPMMQLVAADMNMVNAVILERMQSEIPLIPELAGHLIAGGGKRMRPMLTLASAKLIGYSGARHHRLAAAVEFIHTATLLHDDVVDGSDLRRGKRTANIIWGNPASVLVGDFLFSRSFELMVDDGSLRVLKILSNASAVIAEGEVNQLTAIRRIDLAEDRYLAIIGAKTAALFAAACRVAAVVAERSDDEEAALDAYGRNLGIAFQLVDDAIDYVSDAGTMGKDAGDDFREGKVTLPVILAHARGSAEDRKFWKDAVEGRRAGEADFAHAIDLVRNTRSVDDTLARARHYGQRAIDALGPFASGKAKDAMVEAVEFAVARAY</sequence>
<dbReference type="InterPro" id="IPR000092">
    <property type="entry name" value="Polyprenyl_synt"/>
</dbReference>
<dbReference type="PROSITE" id="PS00723">
    <property type="entry name" value="POLYPRENYL_SYNTHASE_1"/>
    <property type="match status" value="1"/>
</dbReference>
<dbReference type="GO" id="GO:0008299">
    <property type="term" value="P:isoprenoid biosynthetic process"/>
    <property type="evidence" value="ECO:0007669"/>
    <property type="project" value="InterPro"/>
</dbReference>
<evidence type="ECO:0000256" key="12">
    <source>
        <dbReference type="RuleBase" id="RU004466"/>
    </source>
</evidence>
<evidence type="ECO:0000256" key="11">
    <source>
        <dbReference type="ARBA" id="ARBA00083124"/>
    </source>
</evidence>
<evidence type="ECO:0000256" key="3">
    <source>
        <dbReference type="ARBA" id="ARBA00022679"/>
    </source>
</evidence>
<protein>
    <recommendedName>
        <fullName evidence="9">Octaprenyl diphosphate synthase</fullName>
        <ecNumber evidence="8">2.5.1.90</ecNumber>
    </recommendedName>
    <alternativeName>
        <fullName evidence="11">All-trans-octaprenyl-diphosphate synthase</fullName>
    </alternativeName>
    <alternativeName>
        <fullName evidence="10">Octaprenyl pyrophosphate synthase</fullName>
    </alternativeName>
</protein>
<gene>
    <name evidence="13" type="ORF">FHS94_001902</name>
</gene>
<dbReference type="SFLD" id="SFLDS00005">
    <property type="entry name" value="Isoprenoid_Synthase_Type_I"/>
    <property type="match status" value="1"/>
</dbReference>
<keyword evidence="14" id="KW-1185">Reference proteome</keyword>
<dbReference type="Gene3D" id="1.10.600.10">
    <property type="entry name" value="Farnesyl Diphosphate Synthase"/>
    <property type="match status" value="1"/>
</dbReference>
<dbReference type="EMBL" id="JACIJK010000005">
    <property type="protein sequence ID" value="MBB5715061.1"/>
    <property type="molecule type" value="Genomic_DNA"/>
</dbReference>
<evidence type="ECO:0000256" key="10">
    <source>
        <dbReference type="ARBA" id="ARBA00079637"/>
    </source>
</evidence>
<dbReference type="GO" id="GO:0046872">
    <property type="term" value="F:metal ion binding"/>
    <property type="evidence" value="ECO:0007669"/>
    <property type="project" value="UniProtKB-KW"/>
</dbReference>
<evidence type="ECO:0000313" key="14">
    <source>
        <dbReference type="Proteomes" id="UP000546200"/>
    </source>
</evidence>
<evidence type="ECO:0000256" key="8">
    <source>
        <dbReference type="ARBA" id="ARBA00066511"/>
    </source>
</evidence>
<dbReference type="Proteomes" id="UP000546200">
    <property type="component" value="Unassembled WGS sequence"/>
</dbReference>
<keyword evidence="3 12" id="KW-0808">Transferase</keyword>
<dbReference type="Pfam" id="PF00348">
    <property type="entry name" value="polyprenyl_synt"/>
    <property type="match status" value="1"/>
</dbReference>
<evidence type="ECO:0000256" key="9">
    <source>
        <dbReference type="ARBA" id="ARBA00072473"/>
    </source>
</evidence>
<comment type="catalytic activity">
    <reaction evidence="6">
        <text>5 isopentenyl diphosphate + (2E,6E)-farnesyl diphosphate = all-trans-octaprenyl diphosphate + 5 diphosphate</text>
        <dbReference type="Rhea" id="RHEA:27798"/>
        <dbReference type="ChEBI" id="CHEBI:33019"/>
        <dbReference type="ChEBI" id="CHEBI:57711"/>
        <dbReference type="ChEBI" id="CHEBI:128769"/>
        <dbReference type="ChEBI" id="CHEBI:175763"/>
        <dbReference type="EC" id="2.5.1.90"/>
    </reaction>
</comment>
<evidence type="ECO:0000256" key="7">
    <source>
        <dbReference type="ARBA" id="ARBA00055029"/>
    </source>
</evidence>
<comment type="function">
    <text evidence="7">Supplies octaprenyl diphosphate, the precursor for the side chain of the isoprenoid quinones ubiquinone and menaquinone.</text>
</comment>
<keyword evidence="5" id="KW-0460">Magnesium</keyword>
<dbReference type="GO" id="GO:0106350">
    <property type="term" value="F:all-trans-octaprenyl-diphosphate synthase activity"/>
    <property type="evidence" value="ECO:0007669"/>
    <property type="project" value="UniProtKB-EC"/>
</dbReference>
<proteinExistence type="inferred from homology"/>
<accession>A0A7W9BDW7</accession>
<dbReference type="EC" id="2.5.1.90" evidence="8"/>
<comment type="caution">
    <text evidence="13">The sequence shown here is derived from an EMBL/GenBank/DDBJ whole genome shotgun (WGS) entry which is preliminary data.</text>
</comment>
<evidence type="ECO:0000256" key="1">
    <source>
        <dbReference type="ARBA" id="ARBA00001946"/>
    </source>
</evidence>
<dbReference type="SUPFAM" id="SSF48576">
    <property type="entry name" value="Terpenoid synthases"/>
    <property type="match status" value="1"/>
</dbReference>
<comment type="cofactor">
    <cofactor evidence="1">
        <name>Mg(2+)</name>
        <dbReference type="ChEBI" id="CHEBI:18420"/>
    </cofactor>
</comment>
<organism evidence="13 14">
    <name type="scientific">Sphingomonas aerophila</name>
    <dbReference type="NCBI Taxonomy" id="1344948"/>
    <lineage>
        <taxon>Bacteria</taxon>
        <taxon>Pseudomonadati</taxon>
        <taxon>Pseudomonadota</taxon>
        <taxon>Alphaproteobacteria</taxon>
        <taxon>Sphingomonadales</taxon>
        <taxon>Sphingomonadaceae</taxon>
        <taxon>Sphingomonas</taxon>
    </lineage>
</organism>
<dbReference type="InterPro" id="IPR033749">
    <property type="entry name" value="Polyprenyl_synt_CS"/>
</dbReference>
<dbReference type="InterPro" id="IPR008949">
    <property type="entry name" value="Isoprenoid_synthase_dom_sf"/>
</dbReference>
<evidence type="ECO:0000256" key="4">
    <source>
        <dbReference type="ARBA" id="ARBA00022723"/>
    </source>
</evidence>
<evidence type="ECO:0000256" key="5">
    <source>
        <dbReference type="ARBA" id="ARBA00022842"/>
    </source>
</evidence>
<dbReference type="PANTHER" id="PTHR12001:SF69">
    <property type="entry name" value="ALL TRANS-POLYPRENYL-DIPHOSPHATE SYNTHASE PDSS1"/>
    <property type="match status" value="1"/>
</dbReference>
<evidence type="ECO:0000256" key="2">
    <source>
        <dbReference type="ARBA" id="ARBA00006706"/>
    </source>
</evidence>
<dbReference type="PANTHER" id="PTHR12001">
    <property type="entry name" value="GERANYLGERANYL PYROPHOSPHATE SYNTHASE"/>
    <property type="match status" value="1"/>
</dbReference>
<dbReference type="RefSeq" id="WP_184057013.1">
    <property type="nucleotide sequence ID" value="NZ_JACIJK010000005.1"/>
</dbReference>
<evidence type="ECO:0000256" key="6">
    <source>
        <dbReference type="ARBA" id="ARBA00051506"/>
    </source>
</evidence>
<evidence type="ECO:0000313" key="13">
    <source>
        <dbReference type="EMBL" id="MBB5715061.1"/>
    </source>
</evidence>
<reference evidence="13 14" key="1">
    <citation type="submission" date="2020-08" db="EMBL/GenBank/DDBJ databases">
        <title>Genomic Encyclopedia of Type Strains, Phase IV (KMG-IV): sequencing the most valuable type-strain genomes for metagenomic binning, comparative biology and taxonomic classification.</title>
        <authorList>
            <person name="Goeker M."/>
        </authorList>
    </citation>
    <scope>NUCLEOTIDE SEQUENCE [LARGE SCALE GENOMIC DNA]</scope>
    <source>
        <strain evidence="13 14">DSM 100044</strain>
    </source>
</reference>
<dbReference type="AlphaFoldDB" id="A0A7W9BDW7"/>
<comment type="similarity">
    <text evidence="2 12">Belongs to the FPP/GGPP synthase family.</text>
</comment>
<dbReference type="CDD" id="cd00685">
    <property type="entry name" value="Trans_IPPS_HT"/>
    <property type="match status" value="1"/>
</dbReference>
<name>A0A7W9BDW7_9SPHN</name>
<keyword evidence="4" id="KW-0479">Metal-binding</keyword>
<dbReference type="FunFam" id="1.10.600.10:FF:000002">
    <property type="entry name" value="Octaprenyl diphosphate synthase"/>
    <property type="match status" value="1"/>
</dbReference>